<dbReference type="InterPro" id="IPR051350">
    <property type="entry name" value="WD_repeat-ST_regulator"/>
</dbReference>
<dbReference type="InterPro" id="IPR006594">
    <property type="entry name" value="LisH"/>
</dbReference>
<reference evidence="6 7" key="1">
    <citation type="submission" date="2024-05" db="EMBL/GenBank/DDBJ databases">
        <title>A draft genome resource for the thread blight pathogen Marasmius tenuissimus strain MS-2.</title>
        <authorList>
            <person name="Yulfo-Soto G.E."/>
            <person name="Baruah I.K."/>
            <person name="Amoako-Attah I."/>
            <person name="Bukari Y."/>
            <person name="Meinhardt L.W."/>
            <person name="Bailey B.A."/>
            <person name="Cohen S.P."/>
        </authorList>
    </citation>
    <scope>NUCLEOTIDE SEQUENCE [LARGE SCALE GENOMIC DNA]</scope>
    <source>
        <strain evidence="6 7">MS-2</strain>
    </source>
</reference>
<dbReference type="PROSITE" id="PS50896">
    <property type="entry name" value="LISH"/>
    <property type="match status" value="1"/>
</dbReference>
<dbReference type="SMART" id="SM00320">
    <property type="entry name" value="WD40"/>
    <property type="match status" value="4"/>
</dbReference>
<evidence type="ECO:0000256" key="2">
    <source>
        <dbReference type="ARBA" id="ARBA00022737"/>
    </source>
</evidence>
<evidence type="ECO:0000256" key="3">
    <source>
        <dbReference type="PROSITE-ProRule" id="PRU00221"/>
    </source>
</evidence>
<dbReference type="Pfam" id="PF23627">
    <property type="entry name" value="LisH_WDR26"/>
    <property type="match status" value="1"/>
</dbReference>
<dbReference type="InterPro" id="IPR001680">
    <property type="entry name" value="WD40_rpt"/>
</dbReference>
<dbReference type="Gene3D" id="2.130.10.10">
    <property type="entry name" value="YVTN repeat-like/Quinoprotein amine dehydrogenase"/>
    <property type="match status" value="1"/>
</dbReference>
<feature type="compositionally biased region" description="Polar residues" evidence="4">
    <location>
        <begin position="37"/>
        <end position="59"/>
    </location>
</feature>
<dbReference type="InterPro" id="IPR015943">
    <property type="entry name" value="WD40/YVTN_repeat-like_dom_sf"/>
</dbReference>
<proteinExistence type="predicted"/>
<sequence>MRLTESDDQSQEYPANSLLTSPDPSSSGSALRGTPLNDGSTNNAHNVSGSSSTNGVYSNGKSHLGANGFSVGSGVAGGSSNGVHKRGKSPASAIARVSLPGDLLYEDADVGVNREEFVRLLLQGLRDVGYMESAATLEAESGYTMESSEARSFRDHVLMGNWGKAEAALSRMGMIDEHEMMDSPLLPQNVRLLISRQKYLELLEAKKTHSALQVLRNELTPYSVDTDVLHSLTSLIMCSEPEDIRHRAGWDGASGTSRQLLLNDLQHHRCDKVGFPRTTTNILTGHGDEVWNLEWSHDGTLLASASRDKTAIIWKVKDNGEWEDFKTLRDHPYPVGCLAWSLDDELLLTSSENYIKIWVVKTGVCLRTLDEHTETVTALAWLPDGSGFLSAALDRKIIQWDQAGANSSSWGPTAIRITGLAVTPDLTKVVTIGMNQTGHYDSTTRRANGGAPPNSQGGTQPPTGIKTENRMVIYEYPTREVESSIRLDGELTSVKVSQQSDYALINHAPDEIHLWDLHLGRLARKFTVEVKVTFVSVPGQE</sequence>
<dbReference type="Pfam" id="PF00400">
    <property type="entry name" value="WD40"/>
    <property type="match status" value="3"/>
</dbReference>
<evidence type="ECO:0000256" key="1">
    <source>
        <dbReference type="ARBA" id="ARBA00022574"/>
    </source>
</evidence>
<accession>A0ABR2ZF01</accession>
<feature type="compositionally biased region" description="Polar residues" evidence="4">
    <location>
        <begin position="11"/>
        <end position="29"/>
    </location>
</feature>
<dbReference type="InterPro" id="IPR006595">
    <property type="entry name" value="CTLH_C"/>
</dbReference>
<feature type="domain" description="CTLH" evidence="5">
    <location>
        <begin position="146"/>
        <end position="210"/>
    </location>
</feature>
<evidence type="ECO:0000313" key="6">
    <source>
        <dbReference type="EMBL" id="KAL0059521.1"/>
    </source>
</evidence>
<dbReference type="Pfam" id="PF21889">
    <property type="entry name" value="TPR1-like_2nd"/>
    <property type="match status" value="1"/>
</dbReference>
<keyword evidence="1 3" id="KW-0853">WD repeat</keyword>
<dbReference type="PANTHER" id="PTHR22838:SF0">
    <property type="entry name" value="WD REPEAT-CONTAINING PROTEIN 26"/>
    <property type="match status" value="1"/>
</dbReference>
<dbReference type="EMBL" id="JBBXMP010000221">
    <property type="protein sequence ID" value="KAL0059521.1"/>
    <property type="molecule type" value="Genomic_DNA"/>
</dbReference>
<organism evidence="6 7">
    <name type="scientific">Marasmius tenuissimus</name>
    <dbReference type="NCBI Taxonomy" id="585030"/>
    <lineage>
        <taxon>Eukaryota</taxon>
        <taxon>Fungi</taxon>
        <taxon>Dikarya</taxon>
        <taxon>Basidiomycota</taxon>
        <taxon>Agaricomycotina</taxon>
        <taxon>Agaricomycetes</taxon>
        <taxon>Agaricomycetidae</taxon>
        <taxon>Agaricales</taxon>
        <taxon>Marasmiineae</taxon>
        <taxon>Marasmiaceae</taxon>
        <taxon>Marasmius</taxon>
    </lineage>
</organism>
<dbReference type="Proteomes" id="UP001437256">
    <property type="component" value="Unassembled WGS sequence"/>
</dbReference>
<dbReference type="PROSITE" id="PS50082">
    <property type="entry name" value="WD_REPEATS_2"/>
    <property type="match status" value="2"/>
</dbReference>
<feature type="region of interest" description="Disordered" evidence="4">
    <location>
        <begin position="1"/>
        <end position="59"/>
    </location>
</feature>
<evidence type="ECO:0000313" key="7">
    <source>
        <dbReference type="Proteomes" id="UP001437256"/>
    </source>
</evidence>
<keyword evidence="2" id="KW-0677">Repeat</keyword>
<dbReference type="PROSITE" id="PS50294">
    <property type="entry name" value="WD_REPEATS_REGION"/>
    <property type="match status" value="2"/>
</dbReference>
<dbReference type="PROSITE" id="PS50897">
    <property type="entry name" value="CTLH"/>
    <property type="match status" value="1"/>
</dbReference>
<feature type="compositionally biased region" description="Polar residues" evidence="4">
    <location>
        <begin position="453"/>
        <end position="462"/>
    </location>
</feature>
<feature type="repeat" description="WD" evidence="3">
    <location>
        <begin position="369"/>
        <end position="401"/>
    </location>
</feature>
<dbReference type="SUPFAM" id="SSF50978">
    <property type="entry name" value="WD40 repeat-like"/>
    <property type="match status" value="1"/>
</dbReference>
<dbReference type="PANTHER" id="PTHR22838">
    <property type="entry name" value="WD REPEAT PROTEIN 26-RELATED"/>
    <property type="match status" value="1"/>
</dbReference>
<feature type="compositionally biased region" description="Acidic residues" evidence="4">
    <location>
        <begin position="1"/>
        <end position="10"/>
    </location>
</feature>
<feature type="repeat" description="WD" evidence="3">
    <location>
        <begin position="283"/>
        <end position="317"/>
    </location>
</feature>
<evidence type="ECO:0000259" key="5">
    <source>
        <dbReference type="PROSITE" id="PS50897"/>
    </source>
</evidence>
<feature type="region of interest" description="Disordered" evidence="4">
    <location>
        <begin position="437"/>
        <end position="466"/>
    </location>
</feature>
<dbReference type="InterPro" id="IPR054080">
    <property type="entry name" value="TPR1-like_2nd"/>
</dbReference>
<dbReference type="InterPro" id="IPR036322">
    <property type="entry name" value="WD40_repeat_dom_sf"/>
</dbReference>
<comment type="caution">
    <text evidence="6">The sequence shown here is derived from an EMBL/GenBank/DDBJ whole genome shotgun (WGS) entry which is preliminary data.</text>
</comment>
<keyword evidence="7" id="KW-1185">Reference proteome</keyword>
<protein>
    <recommendedName>
        <fullName evidence="5">CTLH domain-containing protein</fullName>
    </recommendedName>
</protein>
<gene>
    <name evidence="6" type="ORF">AAF712_013720</name>
</gene>
<evidence type="ECO:0000256" key="4">
    <source>
        <dbReference type="SAM" id="MobiDB-lite"/>
    </source>
</evidence>
<name>A0ABR2ZF01_9AGAR</name>